<dbReference type="InterPro" id="IPR013657">
    <property type="entry name" value="SCL35B1-4/HUT1"/>
</dbReference>
<evidence type="ECO:0000256" key="2">
    <source>
        <dbReference type="ARBA" id="ARBA00022448"/>
    </source>
</evidence>
<name>A0A7S0C5E6_9STRA</name>
<dbReference type="AlphaFoldDB" id="A0A7S0C5E6"/>
<keyword evidence="4 6" id="KW-1133">Transmembrane helix</keyword>
<accession>A0A7S0C5E6</accession>
<evidence type="ECO:0000256" key="5">
    <source>
        <dbReference type="ARBA" id="ARBA00023136"/>
    </source>
</evidence>
<proteinExistence type="predicted"/>
<organism evidence="7">
    <name type="scientific">Proboscia inermis</name>
    <dbReference type="NCBI Taxonomy" id="420281"/>
    <lineage>
        <taxon>Eukaryota</taxon>
        <taxon>Sar</taxon>
        <taxon>Stramenopiles</taxon>
        <taxon>Ochrophyta</taxon>
        <taxon>Bacillariophyta</taxon>
        <taxon>Coscinodiscophyceae</taxon>
        <taxon>Rhizosoleniophycidae</taxon>
        <taxon>Rhizosoleniales</taxon>
        <taxon>Rhizosoleniaceae</taxon>
        <taxon>Proboscia</taxon>
    </lineage>
</organism>
<feature type="transmembrane region" description="Helical" evidence="6">
    <location>
        <begin position="66"/>
        <end position="87"/>
    </location>
</feature>
<feature type="transmembrane region" description="Helical" evidence="6">
    <location>
        <begin position="41"/>
        <end position="60"/>
    </location>
</feature>
<dbReference type="GO" id="GO:0046964">
    <property type="term" value="F:3'-phosphoadenosine 5'-phosphosulfate transmembrane transporter activity"/>
    <property type="evidence" value="ECO:0007669"/>
    <property type="project" value="TreeGrafter"/>
</dbReference>
<dbReference type="EMBL" id="HBEL01020701">
    <property type="protein sequence ID" value="CAD8413513.1"/>
    <property type="molecule type" value="Transcribed_RNA"/>
</dbReference>
<feature type="transmembrane region" description="Helical" evidence="6">
    <location>
        <begin position="108"/>
        <end position="134"/>
    </location>
</feature>
<feature type="transmembrane region" description="Helical" evidence="6">
    <location>
        <begin position="164"/>
        <end position="185"/>
    </location>
</feature>
<dbReference type="GO" id="GO:0000139">
    <property type="term" value="C:Golgi membrane"/>
    <property type="evidence" value="ECO:0007669"/>
    <property type="project" value="TreeGrafter"/>
</dbReference>
<evidence type="ECO:0000256" key="6">
    <source>
        <dbReference type="SAM" id="Phobius"/>
    </source>
</evidence>
<keyword evidence="3 6" id="KW-0812">Transmembrane</keyword>
<dbReference type="GO" id="GO:0005789">
    <property type="term" value="C:endoplasmic reticulum membrane"/>
    <property type="evidence" value="ECO:0007669"/>
    <property type="project" value="TreeGrafter"/>
</dbReference>
<evidence type="ECO:0000256" key="3">
    <source>
        <dbReference type="ARBA" id="ARBA00022692"/>
    </source>
</evidence>
<dbReference type="PANTHER" id="PTHR10778">
    <property type="entry name" value="SOLUTE CARRIER FAMILY 35 MEMBER B"/>
    <property type="match status" value="1"/>
</dbReference>
<evidence type="ECO:0000313" key="7">
    <source>
        <dbReference type="EMBL" id="CAD8413513.1"/>
    </source>
</evidence>
<reference evidence="7" key="1">
    <citation type="submission" date="2021-01" db="EMBL/GenBank/DDBJ databases">
        <authorList>
            <person name="Corre E."/>
            <person name="Pelletier E."/>
            <person name="Niang G."/>
            <person name="Scheremetjew M."/>
            <person name="Finn R."/>
            <person name="Kale V."/>
            <person name="Holt S."/>
            <person name="Cochrane G."/>
            <person name="Meng A."/>
            <person name="Brown T."/>
            <person name="Cohen L."/>
        </authorList>
    </citation>
    <scope>NUCLEOTIDE SEQUENCE</scope>
    <source>
        <strain evidence="7">CCAP1064/1</strain>
    </source>
</reference>
<gene>
    <name evidence="7" type="ORF">PINE0816_LOCUS9645</name>
</gene>
<evidence type="ECO:0000256" key="1">
    <source>
        <dbReference type="ARBA" id="ARBA00004141"/>
    </source>
</evidence>
<keyword evidence="2" id="KW-0813">Transport</keyword>
<protein>
    <submittedName>
        <fullName evidence="7">Uncharacterized protein</fullName>
    </submittedName>
</protein>
<dbReference type="PANTHER" id="PTHR10778:SF8">
    <property type="entry name" value="ADENOSINE 3'-PHOSPHO 5'-PHOSPHOSULFATE TRANSPORTER 2"/>
    <property type="match status" value="1"/>
</dbReference>
<keyword evidence="5 6" id="KW-0472">Membrane</keyword>
<dbReference type="Pfam" id="PF08449">
    <property type="entry name" value="UAA"/>
    <property type="match status" value="1"/>
</dbReference>
<sequence length="279" mass="31014">MGLTNLSMKFLNYPAKTILKSSRVAFTMLTGIIVGGKSYRFYDFFTVFLMVLGLAFFLHADSSTDTIFHPVGVMLIFISMICDGILNNISELLMDTHDINQDEYLFKLYTMAFCFMLCMAIVQNEIVIGAQFMWSRGTMEEFLSDDAISDHDQRFSGWTPVGKMIAISLFGTVGLLGSSCSALIMKRFGALTMSITSTARKAGTLFLSFVIFPENNTCTTEHVLGMILFVTSLVLKSTLSHKKRHITPFLGQLEIVPLNQIHSQSKGTAGNIKTLQLEA</sequence>
<comment type="subcellular location">
    <subcellularLocation>
        <location evidence="1">Membrane</location>
        <topology evidence="1">Multi-pass membrane protein</topology>
    </subcellularLocation>
</comment>
<evidence type="ECO:0000256" key="4">
    <source>
        <dbReference type="ARBA" id="ARBA00022989"/>
    </source>
</evidence>